<dbReference type="EMBL" id="QXIS01000028">
    <property type="protein sequence ID" value="RIE06007.1"/>
    <property type="molecule type" value="Genomic_DNA"/>
</dbReference>
<dbReference type="Pfam" id="PF00072">
    <property type="entry name" value="Response_reg"/>
    <property type="match status" value="2"/>
</dbReference>
<dbReference type="AlphaFoldDB" id="A0A398D1H5"/>
<feature type="modified residue" description="4-aspartylphosphate" evidence="1">
    <location>
        <position position="193"/>
    </location>
</feature>
<sequence>MMNKDRTGGALVERKVLVVDDDIESLRLYGDMLRRAGYAAVTASTGWEGIDLAVKEQPGLILLDLRLPDITGLTVLETLRTTLSTKNIPIIVVSAISKDDNVMKAMQMGAFDYVVKPITYDDMIRRVELVFFSRERQGEGDQAPVLIVEDSAIDGTALSEQLGSWGYQVTWVQTGREGIEQAATGNFDVILLDGLLPDINGFEVVKEIRATERLGTTPVIMLTVLSGLVDKLKGFESGADEFLNKPVSWEELRVRMRSLMRLRGMTKQRFALSEVVGVITNAIELTEATEPRHNQKVASISVILGKRMGVQGHGLWVLEMAGSLHDVGKLVIRREILFKPGKLDPSEWAEMQRHSEYGEKIIKPVHGFGEVADIVRHHHEKMDGSGYPDGLKGDQVSRFVRIVSVADSYEALISDRTYRPAFTRDQALEILHKETDEGRWDSQVIAVLSASLDDLDNL</sequence>
<dbReference type="Proteomes" id="UP000266328">
    <property type="component" value="Unassembled WGS sequence"/>
</dbReference>
<dbReference type="GO" id="GO:0000160">
    <property type="term" value="P:phosphorelay signal transduction system"/>
    <property type="evidence" value="ECO:0007669"/>
    <property type="project" value="InterPro"/>
</dbReference>
<reference evidence="4 5" key="1">
    <citation type="submission" date="2018-09" db="EMBL/GenBank/DDBJ databases">
        <title>Discovery and Ecogenomic Context for Candidatus Cryosericales, a Global Caldiserica Order Active in Thawing Permafrost.</title>
        <authorList>
            <person name="Martinez M.A."/>
            <person name="Woodcroft B.J."/>
            <person name="Ignacio Espinoza J.C."/>
            <person name="Zayed A."/>
            <person name="Singleton C.M."/>
            <person name="Boyd J."/>
            <person name="Li Y.-F."/>
            <person name="Purvine S."/>
            <person name="Maughan H."/>
            <person name="Hodgkins S.B."/>
            <person name="Anderson D."/>
            <person name="Sederholm M."/>
            <person name="Temperton B."/>
            <person name="Saleska S.R."/>
            <person name="Tyson G.W."/>
            <person name="Rich V.I."/>
        </authorList>
    </citation>
    <scope>NUCLEOTIDE SEQUENCE [LARGE SCALE GENOMIC DNA]</scope>
    <source>
        <strain evidence="4 5">SMC7</strain>
    </source>
</reference>
<dbReference type="SUPFAM" id="SSF109604">
    <property type="entry name" value="HD-domain/PDEase-like"/>
    <property type="match status" value="1"/>
</dbReference>
<keyword evidence="1" id="KW-0597">Phosphoprotein</keyword>
<organism evidence="4 5">
    <name type="scientific">Candidatus Cryosericum terrychapinii</name>
    <dbReference type="NCBI Taxonomy" id="2290919"/>
    <lineage>
        <taxon>Bacteria</taxon>
        <taxon>Pseudomonadati</taxon>
        <taxon>Caldisericota/Cryosericota group</taxon>
        <taxon>Candidatus Cryosericota</taxon>
        <taxon>Candidatus Cryosericia</taxon>
        <taxon>Candidatus Cryosericales</taxon>
        <taxon>Candidatus Cryosericaceae</taxon>
        <taxon>Candidatus Cryosericum</taxon>
    </lineage>
</organism>
<dbReference type="Pfam" id="PF13487">
    <property type="entry name" value="HD_5"/>
    <property type="match status" value="1"/>
</dbReference>
<dbReference type="PANTHER" id="PTHR45228">
    <property type="entry name" value="CYCLIC DI-GMP PHOSPHODIESTERASE TM_0186-RELATED"/>
    <property type="match status" value="1"/>
</dbReference>
<keyword evidence="5" id="KW-1185">Reference proteome</keyword>
<feature type="modified residue" description="4-aspartylphosphate" evidence="1">
    <location>
        <position position="64"/>
    </location>
</feature>
<evidence type="ECO:0000259" key="3">
    <source>
        <dbReference type="PROSITE" id="PS51832"/>
    </source>
</evidence>
<dbReference type="Gene3D" id="3.40.50.2300">
    <property type="match status" value="2"/>
</dbReference>
<dbReference type="InterPro" id="IPR052020">
    <property type="entry name" value="Cyclic_di-GMP/3'3'-cGAMP_PDE"/>
</dbReference>
<dbReference type="PROSITE" id="PS50110">
    <property type="entry name" value="RESPONSE_REGULATORY"/>
    <property type="match status" value="2"/>
</dbReference>
<feature type="domain" description="HD-GYP" evidence="3">
    <location>
        <begin position="268"/>
        <end position="458"/>
    </location>
</feature>
<feature type="domain" description="Response regulatory" evidence="2">
    <location>
        <begin position="15"/>
        <end position="131"/>
    </location>
</feature>
<dbReference type="PANTHER" id="PTHR45228:SF4">
    <property type="entry name" value="LIPOPROTEIN"/>
    <property type="match status" value="1"/>
</dbReference>
<dbReference type="CDD" id="cd00077">
    <property type="entry name" value="HDc"/>
    <property type="match status" value="1"/>
</dbReference>
<dbReference type="PROSITE" id="PS51832">
    <property type="entry name" value="HD_GYP"/>
    <property type="match status" value="1"/>
</dbReference>
<gene>
    <name evidence="4" type="ORF">SMC7_04545</name>
</gene>
<dbReference type="Gene3D" id="1.10.3210.10">
    <property type="entry name" value="Hypothetical protein af1432"/>
    <property type="match status" value="1"/>
</dbReference>
<proteinExistence type="predicted"/>
<dbReference type="CDD" id="cd17574">
    <property type="entry name" value="REC_OmpR"/>
    <property type="match status" value="1"/>
</dbReference>
<dbReference type="InterPro" id="IPR001789">
    <property type="entry name" value="Sig_transdc_resp-reg_receiver"/>
</dbReference>
<accession>A0A398D1H5</accession>
<dbReference type="CDD" id="cd00156">
    <property type="entry name" value="REC"/>
    <property type="match status" value="1"/>
</dbReference>
<feature type="domain" description="Response regulatory" evidence="2">
    <location>
        <begin position="144"/>
        <end position="260"/>
    </location>
</feature>
<dbReference type="SMART" id="SM00448">
    <property type="entry name" value="REC"/>
    <property type="match status" value="2"/>
</dbReference>
<dbReference type="OrthoDB" id="9776250at2"/>
<dbReference type="InterPro" id="IPR003607">
    <property type="entry name" value="HD/PDEase_dom"/>
</dbReference>
<name>A0A398D1H5_9BACT</name>
<protein>
    <submittedName>
        <fullName evidence="4">Response regulator</fullName>
    </submittedName>
</protein>
<dbReference type="SUPFAM" id="SSF52172">
    <property type="entry name" value="CheY-like"/>
    <property type="match status" value="2"/>
</dbReference>
<evidence type="ECO:0000313" key="5">
    <source>
        <dbReference type="Proteomes" id="UP000266328"/>
    </source>
</evidence>
<comment type="caution">
    <text evidence="4">The sequence shown here is derived from an EMBL/GenBank/DDBJ whole genome shotgun (WGS) entry which is preliminary data.</text>
</comment>
<evidence type="ECO:0000259" key="2">
    <source>
        <dbReference type="PROSITE" id="PS50110"/>
    </source>
</evidence>
<evidence type="ECO:0000256" key="1">
    <source>
        <dbReference type="PROSITE-ProRule" id="PRU00169"/>
    </source>
</evidence>
<evidence type="ECO:0000313" key="4">
    <source>
        <dbReference type="EMBL" id="RIE06007.1"/>
    </source>
</evidence>
<dbReference type="InterPro" id="IPR011006">
    <property type="entry name" value="CheY-like_superfamily"/>
</dbReference>
<dbReference type="InterPro" id="IPR037522">
    <property type="entry name" value="HD_GYP_dom"/>
</dbReference>